<dbReference type="Pfam" id="PF04686">
    <property type="entry name" value="SsgA"/>
    <property type="match status" value="1"/>
</dbReference>
<evidence type="ECO:0000256" key="3">
    <source>
        <dbReference type="ARBA" id="ARBA00022618"/>
    </source>
</evidence>
<dbReference type="Proteomes" id="UP001291653">
    <property type="component" value="Unassembled WGS sequence"/>
</dbReference>
<accession>A0ABQ5PA38</accession>
<evidence type="ECO:0000256" key="6">
    <source>
        <dbReference type="ARBA" id="ARBA00023306"/>
    </source>
</evidence>
<dbReference type="Gene3D" id="2.30.31.20">
    <property type="entry name" value="Sporulation-specific cell division protein SsgB"/>
    <property type="match status" value="1"/>
</dbReference>
<evidence type="ECO:0000256" key="1">
    <source>
        <dbReference type="ARBA" id="ARBA00004431"/>
    </source>
</evidence>
<comment type="similarity">
    <text evidence="2">Belongs to the SsgA family.</text>
</comment>
<keyword evidence="3" id="KW-0132">Cell division</keyword>
<keyword evidence="4" id="KW-0749">Sporulation</keyword>
<keyword evidence="5" id="KW-0717">Septation</keyword>
<organism evidence="7 8">
    <name type="scientific">Streptomyces yaizuensis</name>
    <dbReference type="NCBI Taxonomy" id="2989713"/>
    <lineage>
        <taxon>Bacteria</taxon>
        <taxon>Bacillati</taxon>
        <taxon>Actinomycetota</taxon>
        <taxon>Actinomycetes</taxon>
        <taxon>Kitasatosporales</taxon>
        <taxon>Streptomycetaceae</taxon>
        <taxon>Streptomyces</taxon>
    </lineage>
</organism>
<comment type="caution">
    <text evidence="7">The sequence shown here is derived from an EMBL/GenBank/DDBJ whole genome shotgun (WGS) entry which is preliminary data.</text>
</comment>
<protein>
    <submittedName>
        <fullName evidence="7">SsgA family sporulation/cell division regulator</fullName>
    </submittedName>
</protein>
<gene>
    <name evidence="7" type="ORF">SYYSPA8_34220</name>
</gene>
<name>A0ABQ5PA38_9ACTN</name>
<evidence type="ECO:0000256" key="5">
    <source>
        <dbReference type="ARBA" id="ARBA00023210"/>
    </source>
</evidence>
<sequence>MSVATVEEHAWGRVVVDDAPDYQPVRVALRYEPSEDPRSVHFSFPSGSDWVLPREVLESGLRSPARSGDVEVWPCGRVQAVVEFHTADGVDVVQFDTSALRRFIRHTYAAAAGVPVD</sequence>
<reference evidence="7 8" key="1">
    <citation type="submission" date="2022-10" db="EMBL/GenBank/DDBJ databases">
        <title>Draft genome sequence of Streptomyces sp. YSPA8.</title>
        <authorList>
            <person name="Moriuchi R."/>
            <person name="Dohra H."/>
            <person name="Yamamura H."/>
            <person name="Kodani S."/>
        </authorList>
    </citation>
    <scope>NUCLEOTIDE SEQUENCE [LARGE SCALE GENOMIC DNA]</scope>
    <source>
        <strain evidence="7 8">YSPA8</strain>
    </source>
</reference>
<evidence type="ECO:0000256" key="2">
    <source>
        <dbReference type="ARBA" id="ARBA00009323"/>
    </source>
</evidence>
<keyword evidence="8" id="KW-1185">Reference proteome</keyword>
<evidence type="ECO:0000313" key="7">
    <source>
        <dbReference type="EMBL" id="GLF99463.1"/>
    </source>
</evidence>
<keyword evidence="6" id="KW-0131">Cell cycle</keyword>
<dbReference type="RefSeq" id="WP_323451401.1">
    <property type="nucleotide sequence ID" value="NZ_BSBI01000020.1"/>
</dbReference>
<evidence type="ECO:0000256" key="4">
    <source>
        <dbReference type="ARBA" id="ARBA00022969"/>
    </source>
</evidence>
<evidence type="ECO:0000313" key="8">
    <source>
        <dbReference type="Proteomes" id="UP001291653"/>
    </source>
</evidence>
<dbReference type="EMBL" id="BSBI01000020">
    <property type="protein sequence ID" value="GLF99463.1"/>
    <property type="molecule type" value="Genomic_DNA"/>
</dbReference>
<comment type="subcellular location">
    <subcellularLocation>
        <location evidence="1">Cell septum</location>
    </subcellularLocation>
</comment>
<dbReference type="InterPro" id="IPR038658">
    <property type="entry name" value="SsgB_sf"/>
</dbReference>
<proteinExistence type="inferred from homology"/>
<dbReference type="InterPro" id="IPR006776">
    <property type="entry name" value="SsgB"/>
</dbReference>